<dbReference type="EnsemblMetazoa" id="XM_038198911.1">
    <property type="protein sequence ID" value="XP_038054839.1"/>
    <property type="gene ID" value="LOC119727026"/>
</dbReference>
<feature type="compositionally biased region" description="Polar residues" evidence="1">
    <location>
        <begin position="144"/>
        <end position="159"/>
    </location>
</feature>
<feature type="transmembrane region" description="Helical" evidence="2">
    <location>
        <begin position="167"/>
        <end position="193"/>
    </location>
</feature>
<evidence type="ECO:0000313" key="4">
    <source>
        <dbReference type="Proteomes" id="UP000887568"/>
    </source>
</evidence>
<feature type="region of interest" description="Disordered" evidence="1">
    <location>
        <begin position="126"/>
        <end position="159"/>
    </location>
</feature>
<keyword evidence="2" id="KW-1133">Transmembrane helix</keyword>
<evidence type="ECO:0000256" key="2">
    <source>
        <dbReference type="SAM" id="Phobius"/>
    </source>
</evidence>
<sequence>MPPAGYPDGSICWSIMQHSMTNLRYVCDDSHAGRMCREGNQYPFCSYTDATVCRYNDRRGSCIYSNSSSIAAFCICRDDSGMLPTSITTGYSSPSNCAKIDGTTQATSQGATNGDFLGFTSGPCQTTTSHPSTTTSNGHHSIAPDQSTVAHGQPTTSADGQGNAGQVGVVGIAVGAAVAFIILLVILVVIFLCRSWKLKVVRRKPSNQVDESASVEMGRRASNRAQLPEPLVINNLEYSYAYDHWPVRPPNAATVDPSPVTRAGAQVDGQGSVRYVTNGPGSSSTETWPTTEAADVHPYFTPGRQAGYEEVEIEHDEGSATEVAHSSPGQSLTEEDDHAYFQVYPTRESPRSHNRETPGYEEVGVTGTDAQDNAASSPYQQLNIATMERAVYQGLKDKADDDLTGEENASGPYQHLDRATMESAVYQGLKDKADDDLTGEENASSPYQHLNRATLKRFNEGGRQKDTGDFEHLKGKSDYDVLWPNGDNSTE</sequence>
<name>A0A913ZTS5_PATMI</name>
<reference evidence="3" key="1">
    <citation type="submission" date="2022-11" db="UniProtKB">
        <authorList>
            <consortium name="EnsemblMetazoa"/>
        </authorList>
    </citation>
    <scope>IDENTIFICATION</scope>
</reference>
<feature type="compositionally biased region" description="Low complexity" evidence="1">
    <location>
        <begin position="126"/>
        <end position="141"/>
    </location>
</feature>
<dbReference type="Proteomes" id="UP000887568">
    <property type="component" value="Unplaced"/>
</dbReference>
<dbReference type="AlphaFoldDB" id="A0A913ZTS5"/>
<organism evidence="3 4">
    <name type="scientific">Patiria miniata</name>
    <name type="common">Bat star</name>
    <name type="synonym">Asterina miniata</name>
    <dbReference type="NCBI Taxonomy" id="46514"/>
    <lineage>
        <taxon>Eukaryota</taxon>
        <taxon>Metazoa</taxon>
        <taxon>Echinodermata</taxon>
        <taxon>Eleutherozoa</taxon>
        <taxon>Asterozoa</taxon>
        <taxon>Asteroidea</taxon>
        <taxon>Valvatacea</taxon>
        <taxon>Valvatida</taxon>
        <taxon>Asterinidae</taxon>
        <taxon>Patiria</taxon>
    </lineage>
</organism>
<dbReference type="GeneID" id="119727026"/>
<evidence type="ECO:0000256" key="1">
    <source>
        <dbReference type="SAM" id="MobiDB-lite"/>
    </source>
</evidence>
<feature type="region of interest" description="Disordered" evidence="1">
    <location>
        <begin position="314"/>
        <end position="374"/>
    </location>
</feature>
<proteinExistence type="predicted"/>
<keyword evidence="2" id="KW-0472">Membrane</keyword>
<keyword evidence="2" id="KW-0812">Transmembrane</keyword>
<feature type="compositionally biased region" description="Basic and acidic residues" evidence="1">
    <location>
        <begin position="348"/>
        <end position="358"/>
    </location>
</feature>
<accession>A0A913ZTS5</accession>
<evidence type="ECO:0000313" key="3">
    <source>
        <dbReference type="EnsemblMetazoa" id="XP_038054839.1"/>
    </source>
</evidence>
<protein>
    <submittedName>
        <fullName evidence="3">Uncharacterized protein</fullName>
    </submittedName>
</protein>
<feature type="region of interest" description="Disordered" evidence="1">
    <location>
        <begin position="431"/>
        <end position="451"/>
    </location>
</feature>
<dbReference type="RefSeq" id="XP_038054839.1">
    <property type="nucleotide sequence ID" value="XM_038198911.1"/>
</dbReference>
<dbReference type="OMA" id="LNIATME"/>
<keyword evidence="4" id="KW-1185">Reference proteome</keyword>